<dbReference type="FunFam" id="3.30.160.60:FF:000065">
    <property type="entry name" value="B-cell CLL/lymphoma 6, member B"/>
    <property type="match status" value="1"/>
</dbReference>
<comment type="subcellular location">
    <subcellularLocation>
        <location evidence="1">Nucleus</location>
    </subcellularLocation>
</comment>
<dbReference type="PANTHER" id="PTHR24394">
    <property type="entry name" value="ZINC FINGER PROTEIN"/>
    <property type="match status" value="1"/>
</dbReference>
<keyword evidence="5" id="KW-0862">Zinc</keyword>
<feature type="region of interest" description="Disordered" evidence="11">
    <location>
        <begin position="411"/>
        <end position="430"/>
    </location>
</feature>
<evidence type="ECO:0000256" key="4">
    <source>
        <dbReference type="ARBA" id="ARBA00022771"/>
    </source>
</evidence>
<evidence type="ECO:0000313" key="13">
    <source>
        <dbReference type="Ensembl" id="ENSAPOP00000027043.1"/>
    </source>
</evidence>
<evidence type="ECO:0000256" key="9">
    <source>
        <dbReference type="ARBA" id="ARBA00023242"/>
    </source>
</evidence>
<evidence type="ECO:0000256" key="1">
    <source>
        <dbReference type="ARBA" id="ARBA00004123"/>
    </source>
</evidence>
<feature type="domain" description="C2H2-type" evidence="12">
    <location>
        <begin position="1060"/>
        <end position="1087"/>
    </location>
</feature>
<evidence type="ECO:0000313" key="14">
    <source>
        <dbReference type="Proteomes" id="UP000257200"/>
    </source>
</evidence>
<dbReference type="PANTHER" id="PTHR24394:SF29">
    <property type="entry name" value="MYONEURIN"/>
    <property type="match status" value="1"/>
</dbReference>
<feature type="domain" description="C2H2-type" evidence="12">
    <location>
        <begin position="2"/>
        <end position="29"/>
    </location>
</feature>
<feature type="domain" description="C2H2-type" evidence="12">
    <location>
        <begin position="386"/>
        <end position="413"/>
    </location>
</feature>
<feature type="domain" description="C2H2-type" evidence="12">
    <location>
        <begin position="661"/>
        <end position="688"/>
    </location>
</feature>
<accession>A0A3Q1GAE2</accession>
<keyword evidence="8" id="KW-0804">Transcription</keyword>
<dbReference type="FunFam" id="3.30.160.60:FF:000710">
    <property type="entry name" value="Zinc finger protein 768"/>
    <property type="match status" value="1"/>
</dbReference>
<dbReference type="Pfam" id="PF00096">
    <property type="entry name" value="zf-C2H2"/>
    <property type="match status" value="7"/>
</dbReference>
<dbReference type="Proteomes" id="UP000257200">
    <property type="component" value="Unplaced"/>
</dbReference>
<protein>
    <submittedName>
        <fullName evidence="13">Zinc finger protein 770</fullName>
    </submittedName>
</protein>
<keyword evidence="14" id="KW-1185">Reference proteome</keyword>
<keyword evidence="6" id="KW-0805">Transcription regulation</keyword>
<feature type="domain" description="C2H2-type" evidence="12">
    <location>
        <begin position="30"/>
        <end position="58"/>
    </location>
</feature>
<dbReference type="InParanoid" id="A0A3Q1GAE2"/>
<keyword evidence="3" id="KW-0677">Repeat</keyword>
<evidence type="ECO:0000256" key="10">
    <source>
        <dbReference type="PROSITE-ProRule" id="PRU00042"/>
    </source>
</evidence>
<dbReference type="GO" id="GO:0005634">
    <property type="term" value="C:nucleus"/>
    <property type="evidence" value="ECO:0007669"/>
    <property type="project" value="UniProtKB-SubCell"/>
</dbReference>
<dbReference type="STRING" id="80966.ENSAPOP00000027043"/>
<dbReference type="GO" id="GO:0000981">
    <property type="term" value="F:DNA-binding transcription factor activity, RNA polymerase II-specific"/>
    <property type="evidence" value="ECO:0007669"/>
    <property type="project" value="TreeGrafter"/>
</dbReference>
<feature type="domain" description="C2H2-type" evidence="12">
    <location>
        <begin position="689"/>
        <end position="716"/>
    </location>
</feature>
<dbReference type="InterPro" id="IPR013087">
    <property type="entry name" value="Znf_C2H2_type"/>
</dbReference>
<dbReference type="FunFam" id="3.30.160.60:FF:000624">
    <property type="entry name" value="zinc finger protein 697"/>
    <property type="match status" value="3"/>
</dbReference>
<feature type="domain" description="C2H2-type" evidence="12">
    <location>
        <begin position="169"/>
        <end position="196"/>
    </location>
</feature>
<feature type="domain" description="C2H2-type" evidence="12">
    <location>
        <begin position="498"/>
        <end position="525"/>
    </location>
</feature>
<dbReference type="FunFam" id="3.30.160.60:FF:000325">
    <property type="entry name" value="ZFP90 zinc finger protein"/>
    <property type="match status" value="1"/>
</dbReference>
<dbReference type="AlphaFoldDB" id="A0A3Q1GAE2"/>
<evidence type="ECO:0000256" key="6">
    <source>
        <dbReference type="ARBA" id="ARBA00023015"/>
    </source>
</evidence>
<keyword evidence="7" id="KW-0238">DNA-binding</keyword>
<evidence type="ECO:0000256" key="5">
    <source>
        <dbReference type="ARBA" id="ARBA00022833"/>
    </source>
</evidence>
<dbReference type="InterPro" id="IPR036236">
    <property type="entry name" value="Znf_C2H2_sf"/>
</dbReference>
<dbReference type="PROSITE" id="PS00028">
    <property type="entry name" value="ZINC_FINGER_C2H2_1"/>
    <property type="match status" value="13"/>
</dbReference>
<dbReference type="FunFam" id="3.30.160.60:FF:000446">
    <property type="entry name" value="Zinc finger protein"/>
    <property type="match status" value="1"/>
</dbReference>
<dbReference type="GO" id="GO:0003677">
    <property type="term" value="F:DNA binding"/>
    <property type="evidence" value="ECO:0007669"/>
    <property type="project" value="UniProtKB-KW"/>
</dbReference>
<feature type="domain" description="C2H2-type" evidence="12">
    <location>
        <begin position="526"/>
        <end position="553"/>
    </location>
</feature>
<evidence type="ECO:0000256" key="3">
    <source>
        <dbReference type="ARBA" id="ARBA00022737"/>
    </source>
</evidence>
<proteinExistence type="predicted"/>
<name>A0A3Q1GAE2_9TELE</name>
<keyword evidence="9" id="KW-0539">Nucleus</keyword>
<evidence type="ECO:0000256" key="7">
    <source>
        <dbReference type="ARBA" id="ARBA00023125"/>
    </source>
</evidence>
<feature type="domain" description="C2H2-type" evidence="12">
    <location>
        <begin position="831"/>
        <end position="860"/>
    </location>
</feature>
<sequence length="1110" mass="126462">MHQCPVCLKSFLTPYKLKRHHIIHTGQKPFICKLCGKAFTQSAHLKTHSQNVHCSRLPGDCLQDGVLPDSQQPTCDKPAAEMNTHDKSNYNIFTSAVPSSVASIWKEEILADEFVLARSESGNPPKNTPHVSDNLVILSSISNLMDPVLQEQDDSASVESSVNKAHNGYTCKVCLESFPSSLQLWMHSTIHNEPKQPQPETNKELLQTFSKKSGVRGDILSQEPISRKNKTTLKHQCPKCFKLFCSPSKLRRHFLIHTGQKPYSCTVCRKTYRQKVHLKSHLSMSNKCSLSASIARKKQMLHNGNQTSDLPPQSSLQQHLIPSTPVNSSVELELQCKISVNTLQDLRKTEIKTDAVEEPEQSLKSSICFSFKEEQQFLTHKDLKPFQCEICNRAFRLEVNLIRHHRIHSNQTELRTSPTPVQNSSTVNRSDSAVMKHLPELSSADLVALDVNIKTETLSDISANDSGTFNRDTDIISTENQSETCPAIRKQQRIPSIHQCHTCLKCFPSASKLQRHMMIHTGQRPFGCHVCGKAFRQKTHLRVHYRTHTWSKYHKQRSLYISRPPSGIRWFNTKMETDVPVQRMMGEKKDYLRNSDISSVKHLDQAILKMNAQTKDNREPENTLLSHMSKKNVVHMRKVSNVTVRRTQTVKSVQNPDNVQHKCFQCLKCFPSASKLQRHEMVHTGLRPFRCLICGKTFRQAPHLKTHERTHCKRKPSKPVCQQGNTRKLQLKNQQQLYPRITVHVPPQKKYGNTDSPLSHFEVVGNAGTRVLCSRPEESTTEVNSLLNTNSKSNANLKKRRLHICRICCKNFSSPYKLSRHLVTHSGIRPYRCILCSKTFTQKGHLKVHELRCRHSDRISDCSQTDRINTNHPQEKCTENLTHCTDFNANTAMDQRETQYAAVSHYSFNDTDLSHCSEAMDTAWLKVPKEGLKEGNIESEQKQTDNCNQATDNYSYSFGTEFPFEINELVQNQNMAAPPLSHQHEGNAHNVELPREPVSDSNKLLSDGFVSSIVDSYWCEPLAVFDCAKCTASFTSKINLEQHVCSTAVPLKTTESAQKNHCDICFKYFASPSKLKRHYLVHTGQRPFRCDICGKTFTQSAHVRKHQRTH</sequence>
<dbReference type="Gene3D" id="3.30.160.60">
    <property type="entry name" value="Classic Zinc Finger"/>
    <property type="match status" value="13"/>
</dbReference>
<dbReference type="Ensembl" id="ENSAPOT00000002191.1">
    <property type="protein sequence ID" value="ENSAPOP00000027043.1"/>
    <property type="gene ID" value="ENSAPOG00000011291.1"/>
</dbReference>
<evidence type="ECO:0000256" key="8">
    <source>
        <dbReference type="ARBA" id="ARBA00023163"/>
    </source>
</evidence>
<evidence type="ECO:0000256" key="11">
    <source>
        <dbReference type="SAM" id="MobiDB-lite"/>
    </source>
</evidence>
<reference evidence="13" key="1">
    <citation type="submission" date="2025-08" db="UniProtKB">
        <authorList>
            <consortium name="Ensembl"/>
        </authorList>
    </citation>
    <scope>IDENTIFICATION</scope>
</reference>
<dbReference type="GO" id="GO:0008270">
    <property type="term" value="F:zinc ion binding"/>
    <property type="evidence" value="ECO:0007669"/>
    <property type="project" value="UniProtKB-KW"/>
</dbReference>
<keyword evidence="4 10" id="KW-0863">Zinc-finger</keyword>
<evidence type="ECO:0000259" key="12">
    <source>
        <dbReference type="PROSITE" id="PS50157"/>
    </source>
</evidence>
<dbReference type="GeneTree" id="ENSGT00940000155965"/>
<dbReference type="PROSITE" id="PS50157">
    <property type="entry name" value="ZINC_FINGER_C2H2_2"/>
    <property type="match status" value="13"/>
</dbReference>
<dbReference type="SMART" id="SM00355">
    <property type="entry name" value="ZnF_C2H2"/>
    <property type="match status" value="15"/>
</dbReference>
<dbReference type="SUPFAM" id="SSF57667">
    <property type="entry name" value="beta-beta-alpha zinc fingers"/>
    <property type="match status" value="7"/>
</dbReference>
<keyword evidence="2" id="KW-0479">Metal-binding</keyword>
<reference evidence="13" key="2">
    <citation type="submission" date="2025-09" db="UniProtKB">
        <authorList>
            <consortium name="Ensembl"/>
        </authorList>
    </citation>
    <scope>IDENTIFICATION</scope>
</reference>
<feature type="domain" description="C2H2-type" evidence="12">
    <location>
        <begin position="235"/>
        <end position="262"/>
    </location>
</feature>
<feature type="domain" description="C2H2-type" evidence="12">
    <location>
        <begin position="1088"/>
        <end position="1110"/>
    </location>
</feature>
<organism evidence="13 14">
    <name type="scientific">Acanthochromis polyacanthus</name>
    <name type="common">spiny chromis</name>
    <dbReference type="NCBI Taxonomy" id="80966"/>
    <lineage>
        <taxon>Eukaryota</taxon>
        <taxon>Metazoa</taxon>
        <taxon>Chordata</taxon>
        <taxon>Craniata</taxon>
        <taxon>Vertebrata</taxon>
        <taxon>Euteleostomi</taxon>
        <taxon>Actinopterygii</taxon>
        <taxon>Neopterygii</taxon>
        <taxon>Teleostei</taxon>
        <taxon>Neoteleostei</taxon>
        <taxon>Acanthomorphata</taxon>
        <taxon>Ovalentaria</taxon>
        <taxon>Pomacentridae</taxon>
        <taxon>Acanthochromis</taxon>
    </lineage>
</organism>
<evidence type="ECO:0000256" key="2">
    <source>
        <dbReference type="ARBA" id="ARBA00022723"/>
    </source>
</evidence>
<feature type="domain" description="C2H2-type" evidence="12">
    <location>
        <begin position="803"/>
        <end position="830"/>
    </location>
</feature>